<dbReference type="GO" id="GO:0051301">
    <property type="term" value="P:cell division"/>
    <property type="evidence" value="ECO:0007669"/>
    <property type="project" value="UniProtKB-KW"/>
</dbReference>
<dbReference type="GO" id="GO:0005737">
    <property type="term" value="C:cytoplasm"/>
    <property type="evidence" value="ECO:0007669"/>
    <property type="project" value="TreeGrafter"/>
</dbReference>
<dbReference type="PROSITE" id="PS50815">
    <property type="entry name" value="HORMA"/>
    <property type="match status" value="1"/>
</dbReference>
<evidence type="ECO:0000256" key="1">
    <source>
        <dbReference type="ARBA" id="ARBA00004123"/>
    </source>
</evidence>
<evidence type="ECO:0000256" key="4">
    <source>
        <dbReference type="ARBA" id="ARBA00022776"/>
    </source>
</evidence>
<dbReference type="PANTHER" id="PTHR11842:SF11">
    <property type="entry name" value="MITOTIC SPINDLE ASSEMBLY CHECKPOINT PROTEIN MAD2A"/>
    <property type="match status" value="1"/>
</dbReference>
<dbReference type="InterPro" id="IPR036570">
    <property type="entry name" value="HORMA_dom_sf"/>
</dbReference>
<dbReference type="AlphaFoldDB" id="A0A165PS18"/>
<dbReference type="PANTHER" id="PTHR11842">
    <property type="entry name" value="MITOTIC SPINDLE ASSEMBLY CHECKPOINT PROTEIN MAD2"/>
    <property type="match status" value="1"/>
</dbReference>
<evidence type="ECO:0000256" key="6">
    <source>
        <dbReference type="ARBA" id="ARBA00023306"/>
    </source>
</evidence>
<name>A0A165PS18_EXIGL</name>
<keyword evidence="6" id="KW-0131">Cell cycle</keyword>
<dbReference type="InterPro" id="IPR003511">
    <property type="entry name" value="HORMA_dom"/>
</dbReference>
<dbReference type="Proteomes" id="UP000077266">
    <property type="component" value="Unassembled WGS sequence"/>
</dbReference>
<dbReference type="Pfam" id="PF02301">
    <property type="entry name" value="HORMA"/>
    <property type="match status" value="1"/>
</dbReference>
<reference evidence="8 9" key="1">
    <citation type="journal article" date="2016" name="Mol. Biol. Evol.">
        <title>Comparative Genomics of Early-Diverging Mushroom-Forming Fungi Provides Insights into the Origins of Lignocellulose Decay Capabilities.</title>
        <authorList>
            <person name="Nagy L.G."/>
            <person name="Riley R."/>
            <person name="Tritt A."/>
            <person name="Adam C."/>
            <person name="Daum C."/>
            <person name="Floudas D."/>
            <person name="Sun H."/>
            <person name="Yadav J.S."/>
            <person name="Pangilinan J."/>
            <person name="Larsson K.H."/>
            <person name="Matsuura K."/>
            <person name="Barry K."/>
            <person name="Labutti K."/>
            <person name="Kuo R."/>
            <person name="Ohm R.A."/>
            <person name="Bhattacharya S.S."/>
            <person name="Shirouzu T."/>
            <person name="Yoshinaga Y."/>
            <person name="Martin F.M."/>
            <person name="Grigoriev I.V."/>
            <person name="Hibbett D.S."/>
        </authorList>
    </citation>
    <scope>NUCLEOTIDE SEQUENCE [LARGE SCALE GENOMIC DNA]</scope>
    <source>
        <strain evidence="8 9">HHB12029</strain>
    </source>
</reference>
<keyword evidence="9" id="KW-1185">Reference proteome</keyword>
<keyword evidence="5" id="KW-0539">Nucleus</keyword>
<dbReference type="GO" id="GO:0007094">
    <property type="term" value="P:mitotic spindle assembly checkpoint signaling"/>
    <property type="evidence" value="ECO:0007669"/>
    <property type="project" value="TreeGrafter"/>
</dbReference>
<keyword evidence="4" id="KW-0498">Mitosis</keyword>
<dbReference type="EMBL" id="KV425887">
    <property type="protein sequence ID" value="KZW02591.1"/>
    <property type="molecule type" value="Genomic_DNA"/>
</dbReference>
<dbReference type="STRING" id="1314781.A0A165PS18"/>
<evidence type="ECO:0000256" key="5">
    <source>
        <dbReference type="ARBA" id="ARBA00023242"/>
    </source>
</evidence>
<accession>A0A165PS18</accession>
<sequence>MATSAATRSTISLKGSCSLVTEFFKFAVNTILYQRGVYPVDDFHTVKKYGQPLLVTQDIVLERYIDRVLQQVNTWLMSGDVTQLVVVIVAKDSRVPLERWVFDVTLVDEPGSADRATQSEAKPEAKIRDEIRAIMKQIVSTETYLPVISEPTVFEILAYTSDSAEVPAGEWHDSDPLAIEAGKSQQVKLRSFSTDRHRVDTMVAYRYEG</sequence>
<dbReference type="Gene3D" id="3.30.900.10">
    <property type="entry name" value="HORMA domain"/>
    <property type="match status" value="1"/>
</dbReference>
<dbReference type="SUPFAM" id="SSF56019">
    <property type="entry name" value="The spindle assembly checkpoint protein mad2"/>
    <property type="match status" value="1"/>
</dbReference>
<dbReference type="InParanoid" id="A0A165PS18"/>
<dbReference type="OrthoDB" id="1806at2759"/>
<evidence type="ECO:0000256" key="2">
    <source>
        <dbReference type="ARBA" id="ARBA00010348"/>
    </source>
</evidence>
<protein>
    <submittedName>
        <fullName evidence="8">Spindle assembly checkpoint protein</fullName>
    </submittedName>
</protein>
<dbReference type="GO" id="GO:0000776">
    <property type="term" value="C:kinetochore"/>
    <property type="evidence" value="ECO:0007669"/>
    <property type="project" value="TreeGrafter"/>
</dbReference>
<evidence type="ECO:0000313" key="9">
    <source>
        <dbReference type="Proteomes" id="UP000077266"/>
    </source>
</evidence>
<comment type="subcellular location">
    <subcellularLocation>
        <location evidence="1">Nucleus</location>
    </subcellularLocation>
</comment>
<dbReference type="GO" id="GO:0005654">
    <property type="term" value="C:nucleoplasm"/>
    <property type="evidence" value="ECO:0007669"/>
    <property type="project" value="TreeGrafter"/>
</dbReference>
<feature type="domain" description="HORMA" evidence="7">
    <location>
        <begin position="14"/>
        <end position="203"/>
    </location>
</feature>
<evidence type="ECO:0000259" key="7">
    <source>
        <dbReference type="PROSITE" id="PS50815"/>
    </source>
</evidence>
<evidence type="ECO:0000313" key="8">
    <source>
        <dbReference type="EMBL" id="KZW02591.1"/>
    </source>
</evidence>
<gene>
    <name evidence="8" type="ORF">EXIGLDRAFT_665099</name>
</gene>
<keyword evidence="3" id="KW-0132">Cell division</keyword>
<comment type="similarity">
    <text evidence="2">Belongs to the MAD2 family.</text>
</comment>
<proteinExistence type="inferred from homology"/>
<dbReference type="InterPro" id="IPR045091">
    <property type="entry name" value="Mad2-like"/>
</dbReference>
<organism evidence="8 9">
    <name type="scientific">Exidia glandulosa HHB12029</name>
    <dbReference type="NCBI Taxonomy" id="1314781"/>
    <lineage>
        <taxon>Eukaryota</taxon>
        <taxon>Fungi</taxon>
        <taxon>Dikarya</taxon>
        <taxon>Basidiomycota</taxon>
        <taxon>Agaricomycotina</taxon>
        <taxon>Agaricomycetes</taxon>
        <taxon>Auriculariales</taxon>
        <taxon>Exidiaceae</taxon>
        <taxon>Exidia</taxon>
    </lineage>
</organism>
<dbReference type="FunCoup" id="A0A165PS18">
    <property type="interactions" value="899"/>
</dbReference>
<evidence type="ECO:0000256" key="3">
    <source>
        <dbReference type="ARBA" id="ARBA00022618"/>
    </source>
</evidence>